<proteinExistence type="predicted"/>
<dbReference type="Pfam" id="PF02357">
    <property type="entry name" value="NusG"/>
    <property type="match status" value="1"/>
</dbReference>
<organism evidence="3">
    <name type="scientific">biofilter metagenome</name>
    <dbReference type="NCBI Taxonomy" id="1070537"/>
    <lineage>
        <taxon>unclassified sequences</taxon>
        <taxon>metagenomes</taxon>
        <taxon>ecological metagenomes</taxon>
    </lineage>
</organism>
<evidence type="ECO:0000256" key="1">
    <source>
        <dbReference type="ARBA" id="ARBA00023163"/>
    </source>
</evidence>
<dbReference type="GO" id="GO:0006354">
    <property type="term" value="P:DNA-templated transcription elongation"/>
    <property type="evidence" value="ECO:0007669"/>
    <property type="project" value="InterPro"/>
</dbReference>
<accession>A0A193SBK6</accession>
<gene>
    <name evidence="3" type="ORF">MCM2015_pMC1_19</name>
</gene>
<keyword evidence="1" id="KW-0804">Transcription</keyword>
<name>A0A193SBK6_9ZZZZ</name>
<dbReference type="CDD" id="cd08000">
    <property type="entry name" value="NGN"/>
    <property type="match status" value="1"/>
</dbReference>
<dbReference type="InterPro" id="IPR036735">
    <property type="entry name" value="NGN_dom_sf"/>
</dbReference>
<dbReference type="InterPro" id="IPR006645">
    <property type="entry name" value="NGN-like_dom"/>
</dbReference>
<sequence length="220" mass="24178">MKMMAIDQRQVDIAIASAPTDEQCRAIDKVLAERRRIARMRTAAAIRVADDSPWLVLSVLTGRELTVRDQLIGANIEVIVPMKMGPKLRRFHKEIPAKPQPVMVGYILVRCQLNNASLAGLLTFDHVVSVLGGSERPYLVDADKVNKFNEKAGKGEFDHEVPQSAFTGVKRVAIREGVFAGKEAKFISGPAKGKGVAVVEFELFGQPRSMIMPLAFLSPL</sequence>
<geneLocation type="plasmid" evidence="3">
    <name>pMC1</name>
</geneLocation>
<reference evidence="3" key="1">
    <citation type="journal article" date="2016" name="Sci. Rep.">
        <title>Genomics of high molecular weight plasmids isolated from an on-farm biopurification system.</title>
        <authorList>
            <person name="Martini M.C."/>
            <person name="Wibberg D."/>
            <person name="Lozano M."/>
            <person name="Torres Tejerizo G."/>
            <person name="Albicoro F.J."/>
            <person name="Jaenicke S."/>
            <person name="van Elsas J.D."/>
            <person name="Petroni A."/>
            <person name="Garcillan-Barcia M.P."/>
            <person name="de la Cruz F."/>
            <person name="Schluter A."/>
            <person name="Puhler A."/>
            <person name="Pistorio M."/>
            <person name="Lagares A."/>
            <person name="Del Papa M.F."/>
        </authorList>
    </citation>
    <scope>NUCLEOTIDE SEQUENCE</scope>
    <source>
        <plasmid evidence="3">pMC1</plasmid>
    </source>
</reference>
<feature type="domain" description="NusG-like N-terminal" evidence="2">
    <location>
        <begin position="54"/>
        <end position="148"/>
    </location>
</feature>
<evidence type="ECO:0000259" key="2">
    <source>
        <dbReference type="Pfam" id="PF02357"/>
    </source>
</evidence>
<protein>
    <submittedName>
        <fullName evidence="3">NusG antitermination factor</fullName>
    </submittedName>
</protein>
<dbReference type="Gene3D" id="3.30.70.940">
    <property type="entry name" value="NusG, N-terminal domain"/>
    <property type="match status" value="1"/>
</dbReference>
<dbReference type="AlphaFoldDB" id="A0A193SBK6"/>
<keyword evidence="3" id="KW-0614">Plasmid</keyword>
<dbReference type="SUPFAM" id="SSF82679">
    <property type="entry name" value="N-utilization substance G protein NusG, N-terminal domain"/>
    <property type="match status" value="1"/>
</dbReference>
<dbReference type="EMBL" id="LT158601">
    <property type="protein sequence ID" value="CVK35460.1"/>
    <property type="molecule type" value="Genomic_DNA"/>
</dbReference>
<evidence type="ECO:0000313" key="3">
    <source>
        <dbReference type="EMBL" id="CVK35460.1"/>
    </source>
</evidence>